<dbReference type="AlphaFoldDB" id="A0AAP5GYT8"/>
<organism evidence="1 2">
    <name type="scientific">Paenibacillus amylolyticus</name>
    <dbReference type="NCBI Taxonomy" id="1451"/>
    <lineage>
        <taxon>Bacteria</taxon>
        <taxon>Bacillati</taxon>
        <taxon>Bacillota</taxon>
        <taxon>Bacilli</taxon>
        <taxon>Bacillales</taxon>
        <taxon>Paenibacillaceae</taxon>
        <taxon>Paenibacillus</taxon>
    </lineage>
</organism>
<proteinExistence type="predicted"/>
<comment type="caution">
    <text evidence="1">The sequence shown here is derived from an EMBL/GenBank/DDBJ whole genome shotgun (WGS) entry which is preliminary data.</text>
</comment>
<dbReference type="Proteomes" id="UP001254832">
    <property type="component" value="Unassembled WGS sequence"/>
</dbReference>
<accession>A0AAP5GYT8</accession>
<dbReference type="EMBL" id="JAVDTR010000003">
    <property type="protein sequence ID" value="MDR6723135.1"/>
    <property type="molecule type" value="Genomic_DNA"/>
</dbReference>
<sequence>MVTYVCLAILFLFVLIRAVRFYLHNRKPVTREDSDRTLYTILNGERD</sequence>
<protein>
    <submittedName>
        <fullName evidence="1">Uncharacterized protein</fullName>
    </submittedName>
</protein>
<reference evidence="1" key="1">
    <citation type="submission" date="2023-07" db="EMBL/GenBank/DDBJ databases">
        <title>Sorghum-associated microbial communities from plants grown in Nebraska, USA.</title>
        <authorList>
            <person name="Schachtman D."/>
        </authorList>
    </citation>
    <scope>NUCLEOTIDE SEQUENCE</scope>
    <source>
        <strain evidence="1">BE80</strain>
    </source>
</reference>
<evidence type="ECO:0000313" key="1">
    <source>
        <dbReference type="EMBL" id="MDR6723135.1"/>
    </source>
</evidence>
<gene>
    <name evidence="1" type="ORF">J2W91_001587</name>
</gene>
<name>A0AAP5GYT8_PAEAM</name>
<evidence type="ECO:0000313" key="2">
    <source>
        <dbReference type="Proteomes" id="UP001254832"/>
    </source>
</evidence>